<dbReference type="AlphaFoldDB" id="A0AAD1CK56"/>
<dbReference type="InterPro" id="IPR011004">
    <property type="entry name" value="Trimer_LpxA-like_sf"/>
</dbReference>
<keyword evidence="3" id="KW-0677">Repeat</keyword>
<dbReference type="PROSITE" id="PS00101">
    <property type="entry name" value="HEXAPEP_TRANSFERASES"/>
    <property type="match status" value="1"/>
</dbReference>
<dbReference type="Pfam" id="PF12464">
    <property type="entry name" value="Mac"/>
    <property type="match status" value="1"/>
</dbReference>
<dbReference type="Proteomes" id="UP000218676">
    <property type="component" value="Chromosome 2"/>
</dbReference>
<accession>A0AAD1CK56</accession>
<dbReference type="InterPro" id="IPR024688">
    <property type="entry name" value="Mac_dom"/>
</dbReference>
<proteinExistence type="inferred from homology"/>
<evidence type="ECO:0000256" key="5">
    <source>
        <dbReference type="RuleBase" id="RU367021"/>
    </source>
</evidence>
<organism evidence="7 8">
    <name type="scientific">Photobacterium damsela subsp. piscicida</name>
    <name type="common">Pasteurella piscicida</name>
    <dbReference type="NCBI Taxonomy" id="38294"/>
    <lineage>
        <taxon>Bacteria</taxon>
        <taxon>Pseudomonadati</taxon>
        <taxon>Pseudomonadota</taxon>
        <taxon>Gammaproteobacteria</taxon>
        <taxon>Vibrionales</taxon>
        <taxon>Vibrionaceae</taxon>
        <taxon>Photobacterium</taxon>
    </lineage>
</organism>
<reference evidence="8" key="1">
    <citation type="submission" date="2017-05" db="EMBL/GenBank/DDBJ databases">
        <title>Whole genome sequence of fish pathogenic bacteria, Photobacterium damselae subsp. piscicida, strain 91-197, isolated from hybrid striped bass (Morone sp.) in USA.</title>
        <authorList>
            <person name="Teru Y."/>
            <person name="Hikima J."/>
            <person name="Kono T."/>
            <person name="Sakai M."/>
            <person name="Takano T."/>
            <person name="Hawke J.P."/>
            <person name="Takeyama H."/>
            <person name="Aoki T."/>
        </authorList>
    </citation>
    <scope>NUCLEOTIDE SEQUENCE [LARGE SCALE GENOMIC DNA]</scope>
    <source>
        <strain evidence="8">91-197</strain>
    </source>
</reference>
<dbReference type="PANTHER" id="PTHR43017:SF1">
    <property type="entry name" value="ACETYLTRANSFERASE YJL218W-RELATED"/>
    <property type="match status" value="1"/>
</dbReference>
<evidence type="ECO:0000313" key="8">
    <source>
        <dbReference type="Proteomes" id="UP000218676"/>
    </source>
</evidence>
<evidence type="ECO:0000313" key="7">
    <source>
        <dbReference type="EMBL" id="BAX55065.1"/>
    </source>
</evidence>
<dbReference type="InterPro" id="IPR039369">
    <property type="entry name" value="LacA-like"/>
</dbReference>
<dbReference type="InterPro" id="IPR018357">
    <property type="entry name" value="Hexapep_transf_CS"/>
</dbReference>
<evidence type="ECO:0000256" key="2">
    <source>
        <dbReference type="ARBA" id="ARBA00022679"/>
    </source>
</evidence>
<dbReference type="InterPro" id="IPR001451">
    <property type="entry name" value="Hexapep"/>
</dbReference>
<dbReference type="PANTHER" id="PTHR43017">
    <property type="entry name" value="GALACTOSIDE O-ACETYLTRANSFERASE"/>
    <property type="match status" value="1"/>
</dbReference>
<keyword evidence="4 5" id="KW-0012">Acyltransferase</keyword>
<protein>
    <recommendedName>
        <fullName evidence="5">Acetyltransferase</fullName>
        <ecNumber evidence="5">2.3.1.-</ecNumber>
    </recommendedName>
</protein>
<sequence>MSSEKEKMLAGLPDDAWDPQLLNERMRAKVYCHKFNLADPTLLDERMAILSDLLHVEGTAHLEPNFYCDYGYNIHLGDNFYANHNLTIIDVCKVDIGTNVLIAPHVLISTGTHPTNPVERRSTEYGKPIKIGNDVWIGGNASILPGVTIGDRVVIGAGSVVNKDIPSDSIAVGNPCRVIKKLVVTPIDLLMVKFTFYKRSNNLIVHLFAFRKTNGFSY</sequence>
<name>A0AAD1CK56_PHODP</name>
<dbReference type="EC" id="2.3.1.-" evidence="5"/>
<dbReference type="GO" id="GO:0008870">
    <property type="term" value="F:galactoside O-acetyltransferase activity"/>
    <property type="evidence" value="ECO:0007669"/>
    <property type="project" value="TreeGrafter"/>
</dbReference>
<evidence type="ECO:0000256" key="3">
    <source>
        <dbReference type="ARBA" id="ARBA00022737"/>
    </source>
</evidence>
<evidence type="ECO:0000256" key="4">
    <source>
        <dbReference type="ARBA" id="ARBA00023315"/>
    </source>
</evidence>
<dbReference type="SMART" id="SM01266">
    <property type="entry name" value="Mac"/>
    <property type="match status" value="1"/>
</dbReference>
<keyword evidence="2 5" id="KW-0808">Transferase</keyword>
<dbReference type="FunFam" id="2.160.10.10:FF:000008">
    <property type="entry name" value="Maltose O-acetyltransferase"/>
    <property type="match status" value="1"/>
</dbReference>
<dbReference type="SUPFAM" id="SSF51161">
    <property type="entry name" value="Trimeric LpxA-like enzymes"/>
    <property type="match status" value="1"/>
</dbReference>
<dbReference type="CDD" id="cd03357">
    <property type="entry name" value="LbH_MAT_GAT"/>
    <property type="match status" value="1"/>
</dbReference>
<dbReference type="EMBL" id="AP018046">
    <property type="protein sequence ID" value="BAX55065.1"/>
    <property type="molecule type" value="Genomic_DNA"/>
</dbReference>
<evidence type="ECO:0000256" key="1">
    <source>
        <dbReference type="ARBA" id="ARBA00007274"/>
    </source>
</evidence>
<feature type="domain" description="Maltose/galactoside acetyltransferase" evidence="6">
    <location>
        <begin position="5"/>
        <end position="59"/>
    </location>
</feature>
<dbReference type="Gene3D" id="2.160.10.10">
    <property type="entry name" value="Hexapeptide repeat proteins"/>
    <property type="match status" value="1"/>
</dbReference>
<dbReference type="Pfam" id="PF00132">
    <property type="entry name" value="Hexapep"/>
    <property type="match status" value="1"/>
</dbReference>
<comment type="similarity">
    <text evidence="1 5">Belongs to the transferase hexapeptide repeat family.</text>
</comment>
<gene>
    <name evidence="7" type="ORF">PDPUS_2_00479</name>
</gene>
<evidence type="ECO:0000259" key="6">
    <source>
        <dbReference type="SMART" id="SM01266"/>
    </source>
</evidence>